<feature type="transmembrane region" description="Helical" evidence="1">
    <location>
        <begin position="152"/>
        <end position="168"/>
    </location>
</feature>
<dbReference type="AlphaFoldDB" id="A6G9G1"/>
<feature type="transmembrane region" description="Helical" evidence="1">
    <location>
        <begin position="376"/>
        <end position="397"/>
    </location>
</feature>
<feature type="transmembrane region" description="Helical" evidence="1">
    <location>
        <begin position="126"/>
        <end position="146"/>
    </location>
</feature>
<sequence length="575" mass="61626">MLVVAPTLSAGLALDDVLMRVRLVGADTPWGDPAWWELYTFARPELNAELRDAGLHPWWSDLGVKMRFFRPLSAATHVLDYTLWPDRPGLHHGHSVLWYLLCVLAVRGVLRLASGVADEEVRERRANLGALIFAISAPHVTTVAWLAARNTLIAFVLGCGVIALHIHGRRQERGRGWWLAGAVVLTAIGLLASEAALGALAYVGAWQLCADEGPLRRRLAALVPYAGVVAVWRALYVRAGFGAANTGIYHDPSTDLPDFLRAVATNLPALFSCRWALVPVDGWVFAPSALHAAAAALGALLCLGLAAFAWPLLAGDRRARAWALGSTLALLPFAATMPMDRLVLFAGLGAAAVLVEVGTGLGDAGWVAETPARRRVGAALVVVHLIFAGPFGLLRALTLGPGMAMMRSGYAQAPRDEAVPEQTFVYVLGTFHRVHYTTLMRAAGGEAGVPRRAVVLSSMFQGATMYRVDADTLEVAPEGGFMAVDMDRIHRRDAAGLAVGDRVRLPELEIEILERTDDGRPSRAAFHFDRPLEDPSLRWLIVAPEAAGPLPFGAETQAFELPAIGATVVVEGVGP</sequence>
<evidence type="ECO:0008006" key="4">
    <source>
        <dbReference type="Google" id="ProtNLM"/>
    </source>
</evidence>
<evidence type="ECO:0000313" key="3">
    <source>
        <dbReference type="Proteomes" id="UP000005801"/>
    </source>
</evidence>
<gene>
    <name evidence="2" type="ORF">PPSIR1_24834</name>
</gene>
<feature type="transmembrane region" description="Helical" evidence="1">
    <location>
        <begin position="319"/>
        <end position="335"/>
    </location>
</feature>
<dbReference type="STRING" id="391625.PPSIR1_24834"/>
<keyword evidence="1" id="KW-0472">Membrane</keyword>
<evidence type="ECO:0000256" key="1">
    <source>
        <dbReference type="SAM" id="Phobius"/>
    </source>
</evidence>
<proteinExistence type="predicted"/>
<evidence type="ECO:0000313" key="2">
    <source>
        <dbReference type="EMBL" id="EDM77469.1"/>
    </source>
</evidence>
<dbReference type="EMBL" id="ABCS01000045">
    <property type="protein sequence ID" value="EDM77469.1"/>
    <property type="molecule type" value="Genomic_DNA"/>
</dbReference>
<feature type="transmembrane region" description="Helical" evidence="1">
    <location>
        <begin position="96"/>
        <end position="114"/>
    </location>
</feature>
<dbReference type="eggNOG" id="ENOG5033TXD">
    <property type="taxonomic scope" value="Bacteria"/>
</dbReference>
<feature type="transmembrane region" description="Helical" evidence="1">
    <location>
        <begin position="342"/>
        <end position="361"/>
    </location>
</feature>
<name>A6G9G1_9BACT</name>
<keyword evidence="1" id="KW-0812">Transmembrane</keyword>
<keyword evidence="3" id="KW-1185">Reference proteome</keyword>
<reference evidence="2 3" key="1">
    <citation type="submission" date="2007-06" db="EMBL/GenBank/DDBJ databases">
        <authorList>
            <person name="Shimkets L."/>
            <person name="Ferriera S."/>
            <person name="Johnson J."/>
            <person name="Kravitz S."/>
            <person name="Beeson K."/>
            <person name="Sutton G."/>
            <person name="Rogers Y.-H."/>
            <person name="Friedman R."/>
            <person name="Frazier M."/>
            <person name="Venter J.C."/>
        </authorList>
    </citation>
    <scope>NUCLEOTIDE SEQUENCE [LARGE SCALE GENOMIC DNA]</scope>
    <source>
        <strain evidence="2 3">SIR-1</strain>
    </source>
</reference>
<organism evidence="2 3">
    <name type="scientific">Plesiocystis pacifica SIR-1</name>
    <dbReference type="NCBI Taxonomy" id="391625"/>
    <lineage>
        <taxon>Bacteria</taxon>
        <taxon>Pseudomonadati</taxon>
        <taxon>Myxococcota</taxon>
        <taxon>Polyangia</taxon>
        <taxon>Nannocystales</taxon>
        <taxon>Nannocystaceae</taxon>
        <taxon>Plesiocystis</taxon>
    </lineage>
</organism>
<feature type="transmembrane region" description="Helical" evidence="1">
    <location>
        <begin position="289"/>
        <end position="313"/>
    </location>
</feature>
<dbReference type="Proteomes" id="UP000005801">
    <property type="component" value="Unassembled WGS sequence"/>
</dbReference>
<protein>
    <recommendedName>
        <fullName evidence="4">Glycosyltransferase RgtA/B/C/D-like domain-containing protein</fullName>
    </recommendedName>
</protein>
<accession>A6G9G1</accession>
<comment type="caution">
    <text evidence="2">The sequence shown here is derived from an EMBL/GenBank/DDBJ whole genome shotgun (WGS) entry which is preliminary data.</text>
</comment>
<keyword evidence="1" id="KW-1133">Transmembrane helix</keyword>
<feature type="transmembrane region" description="Helical" evidence="1">
    <location>
        <begin position="177"/>
        <end position="205"/>
    </location>
</feature>